<feature type="compositionally biased region" description="Polar residues" evidence="1">
    <location>
        <begin position="588"/>
        <end position="612"/>
    </location>
</feature>
<reference evidence="2" key="1">
    <citation type="submission" date="2021-06" db="EMBL/GenBank/DDBJ databases">
        <title>Comparative genomics, transcriptomics and evolutionary studies reveal genomic signatures of adaptation to plant cell wall in hemibiotrophic fungi.</title>
        <authorList>
            <consortium name="DOE Joint Genome Institute"/>
            <person name="Baroncelli R."/>
            <person name="Diaz J.F."/>
            <person name="Benocci T."/>
            <person name="Peng M."/>
            <person name="Battaglia E."/>
            <person name="Haridas S."/>
            <person name="Andreopoulos W."/>
            <person name="Labutti K."/>
            <person name="Pangilinan J."/>
            <person name="Floch G.L."/>
            <person name="Makela M.R."/>
            <person name="Henrissat B."/>
            <person name="Grigoriev I.V."/>
            <person name="Crouch J.A."/>
            <person name="De Vries R.P."/>
            <person name="Sukno S.A."/>
            <person name="Thon M.R."/>
        </authorList>
    </citation>
    <scope>NUCLEOTIDE SEQUENCE</scope>
    <source>
        <strain evidence="2">MAFF235873</strain>
    </source>
</reference>
<feature type="region of interest" description="Disordered" evidence="1">
    <location>
        <begin position="562"/>
        <end position="612"/>
    </location>
</feature>
<feature type="compositionally biased region" description="Basic and acidic residues" evidence="1">
    <location>
        <begin position="1211"/>
        <end position="1233"/>
    </location>
</feature>
<feature type="region of interest" description="Disordered" evidence="1">
    <location>
        <begin position="260"/>
        <end position="281"/>
    </location>
</feature>
<accession>A0AAD9LWJ9</accession>
<feature type="region of interest" description="Disordered" evidence="1">
    <location>
        <begin position="923"/>
        <end position="952"/>
    </location>
</feature>
<protein>
    <submittedName>
        <fullName evidence="2">Uncharacterized protein</fullName>
    </submittedName>
</protein>
<name>A0AAD9LWJ9_9PEZI</name>
<feature type="compositionally biased region" description="Low complexity" evidence="1">
    <location>
        <begin position="769"/>
        <end position="801"/>
    </location>
</feature>
<organism evidence="2 3">
    <name type="scientific">Colletotrichum zoysiae</name>
    <dbReference type="NCBI Taxonomy" id="1216348"/>
    <lineage>
        <taxon>Eukaryota</taxon>
        <taxon>Fungi</taxon>
        <taxon>Dikarya</taxon>
        <taxon>Ascomycota</taxon>
        <taxon>Pezizomycotina</taxon>
        <taxon>Sordariomycetes</taxon>
        <taxon>Hypocreomycetidae</taxon>
        <taxon>Glomerellales</taxon>
        <taxon>Glomerellaceae</taxon>
        <taxon>Colletotrichum</taxon>
        <taxon>Colletotrichum graminicola species complex</taxon>
    </lineage>
</organism>
<evidence type="ECO:0000313" key="3">
    <source>
        <dbReference type="Proteomes" id="UP001232148"/>
    </source>
</evidence>
<feature type="compositionally biased region" description="Basic residues" evidence="1">
    <location>
        <begin position="805"/>
        <end position="814"/>
    </location>
</feature>
<feature type="region of interest" description="Disordered" evidence="1">
    <location>
        <begin position="683"/>
        <end position="882"/>
    </location>
</feature>
<evidence type="ECO:0000313" key="2">
    <source>
        <dbReference type="EMBL" id="KAK2024911.1"/>
    </source>
</evidence>
<proteinExistence type="predicted"/>
<gene>
    <name evidence="2" type="ORF">LX32DRAFT_569098</name>
</gene>
<sequence>MAFRPKANNGNGSRPVSRQTHSENTPPQTPNPVHRVPSTVRSRLRTSSRESSDSGRSTPFSAILRRSHPRPTPIEIPQPTDETPPPSGTVESAPPPPLPTPLLAGCPGREISGAKSDGRTLTCDFDEPPVLDCSDDLSKTKFHEHPLVRHFELEKGWEKHQLALYGLILPAKIDNGAPTYTWDSDPEDEEEADKNKASGFVKDAKTPAKPRTPSERPRTPSNILHKVKSFANYVSASDVEKEVPELPTLKELLDQFGLPPATPTENAPRPFLRPTRSSGSLRLQTPLRSVPSATKLRAKRSTGIDKSQISEPVAPEELRRVGSKFSQVMIQRGGAVNTERGSLYGATLRDPSNLISPSMSSNLPVYLLQPQHPSVYSGRNEAPPKFRLASPRLSPMEYTRQYLIAKAKADKEGADCTMCKPALVWTWTEEYKEFLLLPHVPKGIQRNFLPDNGKDWKKSDFLKSASVADGIDSKTCLLTPLPLELTPPSPLLPACFLGNSHSSTSLTHRRGLSVGSFTLDQHAATETYGLLQQTKSLLAEPVTSVHSQNNDLFVAVHLGSQTRKKRDENNISPCSSDYNELPPAPVSPLTSSPASAQTKTFTPPHVTQTLGTHNTLDDAKTQQLTDKATLESIANDGANFSDTSSIYSQDSVITVVHHPVAERCYTPFGFMLQACAADKDGKEGLAMPQQESLSSGVPLSPAETFGHSPRLPPLAYIPNTSSAHTYSSSEQLHDYDDGHQSKAPASIASTESTSVNGSVADQPKRHSTESQSSIGSQSRTSISTSASFRSQPSVSVPTSQPGRSPARKHVRSSRLMRPLPRVPSNPMYQNSNISRLPAKDSTVGSPSPFRGIPVSETSPSVNSTGLSRRNHIPKRPDSPQNDAVTKAIKSLNTDLPSLQVRRRRPVNDLPYIPASHCYPKPLNISAMKSPSPASTTPTGDRTSSGASTDTVVRSASTLITDVSAEVDREMEEVLSPRTAALVAKSKAAKKKDDLGTPTRRPPRPLRLPKAVPWSPPIYPPPNKPLPPVPQKKQKKTQSDSPLRKSVEPDYGPGPSSSRVSAASQASIITPALTVTQAPAPPALASTTDFYDPYPPPRIIWTDGDVTISDFSIPKRVVRPAASMTAISPRQNTLTVPGQVRRPESTANLQRGAPTTPTTPTPSPSRIVGKVASMAELNRRRLTGSSEDNDSDEAIGLNTFLCENAAPAPASARDKPGRGGDDERFFDSGGKAEKSIAEGGRKKFFGKLFRRSKKDSEK</sequence>
<feature type="region of interest" description="Disordered" evidence="1">
    <location>
        <begin position="1136"/>
        <end position="1165"/>
    </location>
</feature>
<feature type="region of interest" description="Disordered" evidence="1">
    <location>
        <begin position="1203"/>
        <end position="1233"/>
    </location>
</feature>
<feature type="compositionally biased region" description="Pro residues" evidence="1">
    <location>
        <begin position="1013"/>
        <end position="1029"/>
    </location>
</feature>
<feature type="compositionally biased region" description="Polar residues" evidence="1">
    <location>
        <begin position="855"/>
        <end position="867"/>
    </location>
</feature>
<feature type="compositionally biased region" description="Basic and acidic residues" evidence="1">
    <location>
        <begin position="202"/>
        <end position="218"/>
    </location>
</feature>
<feature type="compositionally biased region" description="Polar residues" evidence="1">
    <location>
        <begin position="8"/>
        <end position="26"/>
    </location>
</feature>
<feature type="compositionally biased region" description="Polar residues" evidence="1">
    <location>
        <begin position="926"/>
        <end position="952"/>
    </location>
</feature>
<evidence type="ECO:0000256" key="1">
    <source>
        <dbReference type="SAM" id="MobiDB-lite"/>
    </source>
</evidence>
<feature type="region of interest" description="Disordered" evidence="1">
    <location>
        <begin position="1"/>
        <end position="120"/>
    </location>
</feature>
<dbReference type="Proteomes" id="UP001232148">
    <property type="component" value="Unassembled WGS sequence"/>
</dbReference>
<feature type="compositionally biased region" description="Polar residues" evidence="1">
    <location>
        <begin position="747"/>
        <end position="759"/>
    </location>
</feature>
<comment type="caution">
    <text evidence="2">The sequence shown here is derived from an EMBL/GenBank/DDBJ whole genome shotgun (WGS) entry which is preliminary data.</text>
</comment>
<feature type="region of interest" description="Disordered" evidence="1">
    <location>
        <begin position="179"/>
        <end position="221"/>
    </location>
</feature>
<keyword evidence="3" id="KW-1185">Reference proteome</keyword>
<feature type="compositionally biased region" description="Polar residues" evidence="1">
    <location>
        <begin position="718"/>
        <end position="730"/>
    </location>
</feature>
<feature type="compositionally biased region" description="Basic and acidic residues" evidence="1">
    <location>
        <begin position="731"/>
        <end position="740"/>
    </location>
</feature>
<feature type="compositionally biased region" description="Pro residues" evidence="1">
    <location>
        <begin position="70"/>
        <end position="100"/>
    </location>
</feature>
<dbReference type="EMBL" id="MU842951">
    <property type="protein sequence ID" value="KAK2024911.1"/>
    <property type="molecule type" value="Genomic_DNA"/>
</dbReference>
<dbReference type="AlphaFoldDB" id="A0AAD9LWJ9"/>
<feature type="region of interest" description="Disordered" evidence="1">
    <location>
        <begin position="983"/>
        <end position="1062"/>
    </location>
</feature>